<name>A0ABR7GD23_9FIRM</name>
<comment type="caution">
    <text evidence="3">The sequence shown here is derived from an EMBL/GenBank/DDBJ whole genome shotgun (WGS) entry which is preliminary data.</text>
</comment>
<dbReference type="InterPro" id="IPR031621">
    <property type="entry name" value="HisKA_7TM"/>
</dbReference>
<protein>
    <recommendedName>
        <fullName evidence="2">Histidine kinase N-terminal 7TM region domain-containing protein</fullName>
    </recommendedName>
</protein>
<proteinExistence type="predicted"/>
<evidence type="ECO:0000313" key="3">
    <source>
        <dbReference type="EMBL" id="MBC5684631.1"/>
    </source>
</evidence>
<keyword evidence="1" id="KW-0472">Membrane</keyword>
<keyword evidence="4" id="KW-1185">Reference proteome</keyword>
<dbReference type="Pfam" id="PF16927">
    <property type="entry name" value="HisKA_7TM"/>
    <property type="match status" value="1"/>
</dbReference>
<keyword evidence="1" id="KW-0812">Transmembrane</keyword>
<sequence>MSYSKKRRVSYIAVFVCVVAALFCRYVKKTSDIENIILDQSCTCLYLGIYIAWGIYLQKRVVNYKIRRCLVEIACLMVFWIFLRSIKYHILMEVFSRRMCWYLYYIPCTMIPTLGLNAAILMGEEEEKNTRVRTLALVLTAILLALLVITNDFHQLVFSFAGEKPFSDAKYQQGPVFFAVQIWVISCLIAMEVILIKKSKIPNKRRIWLPFFPEALLLIWSFGNVIGISVIRNYFGDMTVVCCLLMSAIYQSCIYCGLIETNIRYTELFQAAGGISAEITDDRWKVWYRSGEFPNITDQMRHDAKYAPLMLEHGIQIKHISLRGGHAFWAEDISPVLDQYKELEELQVELTERNRLLQIAYEKKAKKKAIEEKNRLFNLIQNQTKHQIYLLDYYLDELQKTDSEEIYDKLLRKIVVVGTYMKRRKNLILSQKEKQAKLTAEDLKRSLTESCDSLKLCDIKGTFYIDPTIKSLGDDSILKCYDFFEWVIEELIDELQSVFLRIAEIDGQLKIAVTVKGPSDLSVLLKKNPGLYIEQEAENEWFAAVKV</sequence>
<feature type="domain" description="Histidine kinase N-terminal 7TM region" evidence="2">
    <location>
        <begin position="43"/>
        <end position="255"/>
    </location>
</feature>
<evidence type="ECO:0000313" key="4">
    <source>
        <dbReference type="Proteomes" id="UP000631576"/>
    </source>
</evidence>
<accession>A0ABR7GD23</accession>
<evidence type="ECO:0000256" key="1">
    <source>
        <dbReference type="SAM" id="Phobius"/>
    </source>
</evidence>
<feature type="transmembrane region" description="Helical" evidence="1">
    <location>
        <begin position="176"/>
        <end position="195"/>
    </location>
</feature>
<feature type="transmembrane region" description="Helical" evidence="1">
    <location>
        <begin position="102"/>
        <end position="123"/>
    </location>
</feature>
<feature type="transmembrane region" description="Helical" evidence="1">
    <location>
        <begin position="135"/>
        <end position="156"/>
    </location>
</feature>
<feature type="transmembrane region" description="Helical" evidence="1">
    <location>
        <begin position="69"/>
        <end position="90"/>
    </location>
</feature>
<dbReference type="RefSeq" id="WP_186865444.1">
    <property type="nucleotide sequence ID" value="NZ_JACOPE010000001.1"/>
</dbReference>
<gene>
    <name evidence="3" type="ORF">H8S40_14000</name>
</gene>
<reference evidence="3 4" key="1">
    <citation type="submission" date="2020-08" db="EMBL/GenBank/DDBJ databases">
        <title>Genome public.</title>
        <authorList>
            <person name="Liu C."/>
            <person name="Sun Q."/>
        </authorList>
    </citation>
    <scope>NUCLEOTIDE SEQUENCE [LARGE SCALE GENOMIC DNA]</scope>
    <source>
        <strain evidence="3 4">NSJ-13</strain>
    </source>
</reference>
<organism evidence="3 4">
    <name type="scientific">Ruminococcus hominis</name>
    <dbReference type="NCBI Taxonomy" id="2763065"/>
    <lineage>
        <taxon>Bacteria</taxon>
        <taxon>Bacillati</taxon>
        <taxon>Bacillota</taxon>
        <taxon>Clostridia</taxon>
        <taxon>Eubacteriales</taxon>
        <taxon>Oscillospiraceae</taxon>
        <taxon>Ruminococcus</taxon>
    </lineage>
</organism>
<feature type="transmembrane region" description="Helical" evidence="1">
    <location>
        <begin position="207"/>
        <end position="232"/>
    </location>
</feature>
<feature type="transmembrane region" description="Helical" evidence="1">
    <location>
        <begin position="37"/>
        <end position="57"/>
    </location>
</feature>
<dbReference type="Proteomes" id="UP000631576">
    <property type="component" value="Unassembled WGS sequence"/>
</dbReference>
<keyword evidence="1" id="KW-1133">Transmembrane helix</keyword>
<evidence type="ECO:0000259" key="2">
    <source>
        <dbReference type="Pfam" id="PF16927"/>
    </source>
</evidence>
<dbReference type="EMBL" id="JACOPE010000001">
    <property type="protein sequence ID" value="MBC5684631.1"/>
    <property type="molecule type" value="Genomic_DNA"/>
</dbReference>